<dbReference type="AlphaFoldDB" id="A0A9P8PXN3"/>
<keyword evidence="3" id="KW-1185">Reference proteome</keyword>
<dbReference type="OrthoDB" id="10621877at2759"/>
<name>A0A9P8PXN3_9ASCO</name>
<dbReference type="Proteomes" id="UP000769528">
    <property type="component" value="Unassembled WGS sequence"/>
</dbReference>
<evidence type="ECO:0000256" key="1">
    <source>
        <dbReference type="SAM" id="MobiDB-lite"/>
    </source>
</evidence>
<organism evidence="2 3">
    <name type="scientific">Wickerhamomyces mucosus</name>
    <dbReference type="NCBI Taxonomy" id="1378264"/>
    <lineage>
        <taxon>Eukaryota</taxon>
        <taxon>Fungi</taxon>
        <taxon>Dikarya</taxon>
        <taxon>Ascomycota</taxon>
        <taxon>Saccharomycotina</taxon>
        <taxon>Saccharomycetes</taxon>
        <taxon>Phaffomycetales</taxon>
        <taxon>Wickerhamomycetaceae</taxon>
        <taxon>Wickerhamomyces</taxon>
    </lineage>
</organism>
<sequence>MSKSNIAPKKGKPDILDLLRAANGQRVRFNKEQTQDNGNKTGGEENVVQKECPEVTDMKDLETELTSSQEDLPFPKKKTEFEKYLKSKEREKQIKQYKESMIKETRERRARARATLRVRDDQSEDELPATEVSSSPSKKVRFSI</sequence>
<feature type="region of interest" description="Disordered" evidence="1">
    <location>
        <begin position="26"/>
        <end position="50"/>
    </location>
</feature>
<accession>A0A9P8PXN3</accession>
<proteinExistence type="predicted"/>
<dbReference type="EMBL" id="JAEUBF010000310">
    <property type="protein sequence ID" value="KAH3679455.1"/>
    <property type="molecule type" value="Genomic_DNA"/>
</dbReference>
<reference evidence="2" key="1">
    <citation type="journal article" date="2021" name="Open Biol.">
        <title>Shared evolutionary footprints suggest mitochondrial oxidative damage underlies multiple complex I losses in fungi.</title>
        <authorList>
            <person name="Schikora-Tamarit M.A."/>
            <person name="Marcet-Houben M."/>
            <person name="Nosek J."/>
            <person name="Gabaldon T."/>
        </authorList>
    </citation>
    <scope>NUCLEOTIDE SEQUENCE</scope>
    <source>
        <strain evidence="2">CBS6341</strain>
    </source>
</reference>
<feature type="region of interest" description="Disordered" evidence="1">
    <location>
        <begin position="96"/>
        <end position="144"/>
    </location>
</feature>
<comment type="caution">
    <text evidence="2">The sequence shown here is derived from an EMBL/GenBank/DDBJ whole genome shotgun (WGS) entry which is preliminary data.</text>
</comment>
<reference evidence="2" key="2">
    <citation type="submission" date="2021-01" db="EMBL/GenBank/DDBJ databases">
        <authorList>
            <person name="Schikora-Tamarit M.A."/>
        </authorList>
    </citation>
    <scope>NUCLEOTIDE SEQUENCE</scope>
    <source>
        <strain evidence="2">CBS6341</strain>
    </source>
</reference>
<feature type="compositionally biased region" description="Basic and acidic residues" evidence="1">
    <location>
        <begin position="96"/>
        <end position="107"/>
    </location>
</feature>
<protein>
    <submittedName>
        <fullName evidence="2">Uncharacterized protein</fullName>
    </submittedName>
</protein>
<evidence type="ECO:0000313" key="2">
    <source>
        <dbReference type="EMBL" id="KAH3679455.1"/>
    </source>
</evidence>
<gene>
    <name evidence="2" type="ORF">WICMUC_001000</name>
</gene>
<evidence type="ECO:0000313" key="3">
    <source>
        <dbReference type="Proteomes" id="UP000769528"/>
    </source>
</evidence>